<sequence>MLFLDSNPNILDTAYDYLVAVIKDAAKGLGWAAHRNTAGLQAVSGVYPVPAQQHGGYQCGYHTFLNAWILVMGLKPDKNRREYSGDMYEEAWKLARAATAGLLDWKALVAWFFCHKLTKGRSFEAVPTNRRFETTIPQMPATLGIQEALGDGELGEHARQRYDTDDRPLESLPIA</sequence>
<dbReference type="Proteomes" id="UP000676310">
    <property type="component" value="Unassembled WGS sequence"/>
</dbReference>
<evidence type="ECO:0008006" key="3">
    <source>
        <dbReference type="Google" id="ProtNLM"/>
    </source>
</evidence>
<accession>A0A8J2N7G1</accession>
<protein>
    <recommendedName>
        <fullName evidence="3">Ubiquitin-like protease family profile domain-containing protein</fullName>
    </recommendedName>
</protein>
<gene>
    <name evidence="1" type="ORF">ALTATR162_LOCUS6507</name>
</gene>
<evidence type="ECO:0000313" key="1">
    <source>
        <dbReference type="EMBL" id="CAG5163614.1"/>
    </source>
</evidence>
<name>A0A8J2N7G1_9PLEO</name>
<dbReference type="GeneID" id="67018404"/>
<evidence type="ECO:0000313" key="2">
    <source>
        <dbReference type="Proteomes" id="UP000676310"/>
    </source>
</evidence>
<reference evidence="1" key="1">
    <citation type="submission" date="2021-05" db="EMBL/GenBank/DDBJ databases">
        <authorList>
            <person name="Stam R."/>
        </authorList>
    </citation>
    <scope>NUCLEOTIDE SEQUENCE</scope>
    <source>
        <strain evidence="1">CS162</strain>
    </source>
</reference>
<dbReference type="AlphaFoldDB" id="A0A8J2N7G1"/>
<dbReference type="RefSeq" id="XP_043170064.1">
    <property type="nucleotide sequence ID" value="XM_043314129.1"/>
</dbReference>
<comment type="caution">
    <text evidence="1">The sequence shown here is derived from an EMBL/GenBank/DDBJ whole genome shotgun (WGS) entry which is preliminary data.</text>
</comment>
<proteinExistence type="predicted"/>
<dbReference type="EMBL" id="CAJRGZ010000019">
    <property type="protein sequence ID" value="CAG5163614.1"/>
    <property type="molecule type" value="Genomic_DNA"/>
</dbReference>
<keyword evidence="2" id="KW-1185">Reference proteome</keyword>
<organism evidence="1 2">
    <name type="scientific">Alternaria atra</name>
    <dbReference type="NCBI Taxonomy" id="119953"/>
    <lineage>
        <taxon>Eukaryota</taxon>
        <taxon>Fungi</taxon>
        <taxon>Dikarya</taxon>
        <taxon>Ascomycota</taxon>
        <taxon>Pezizomycotina</taxon>
        <taxon>Dothideomycetes</taxon>
        <taxon>Pleosporomycetidae</taxon>
        <taxon>Pleosporales</taxon>
        <taxon>Pleosporineae</taxon>
        <taxon>Pleosporaceae</taxon>
        <taxon>Alternaria</taxon>
        <taxon>Alternaria sect. Ulocladioides</taxon>
    </lineage>
</organism>
<dbReference type="OrthoDB" id="3825435at2759"/>